<evidence type="ECO:0000256" key="1">
    <source>
        <dbReference type="SAM" id="Phobius"/>
    </source>
</evidence>
<accession>G9YGC7</accession>
<sequence length="60" mass="7020">MPLTVVAIKYPFLSWRIETSALILLIYYIFYKSPVYPAATVKYFLYPAGELTIPACSWYY</sequence>
<dbReference type="HOGENOM" id="CLU_2930994_0_0_9"/>
<feature type="transmembrane region" description="Helical" evidence="1">
    <location>
        <begin position="12"/>
        <end position="30"/>
    </location>
</feature>
<evidence type="ECO:0000313" key="2">
    <source>
        <dbReference type="EMBL" id="EHM42273.1"/>
    </source>
</evidence>
<keyword evidence="1" id="KW-0472">Membrane</keyword>
<name>G9YGC7_9FIRM</name>
<evidence type="ECO:0000313" key="3">
    <source>
        <dbReference type="Proteomes" id="UP000005481"/>
    </source>
</evidence>
<dbReference type="EMBL" id="AGCJ01000022">
    <property type="protein sequence ID" value="EHM42273.1"/>
    <property type="molecule type" value="Genomic_DNA"/>
</dbReference>
<reference evidence="2 3" key="1">
    <citation type="submission" date="2011-08" db="EMBL/GenBank/DDBJ databases">
        <authorList>
            <person name="Weinstock G."/>
            <person name="Sodergren E."/>
            <person name="Clifton S."/>
            <person name="Fulton L."/>
            <person name="Fulton B."/>
            <person name="Courtney L."/>
            <person name="Fronick C."/>
            <person name="Harrison M."/>
            <person name="Strong C."/>
            <person name="Farmer C."/>
            <person name="Delahaunty K."/>
            <person name="Markovic C."/>
            <person name="Hall O."/>
            <person name="Minx P."/>
            <person name="Tomlinson C."/>
            <person name="Mitreva M."/>
            <person name="Hou S."/>
            <person name="Chen J."/>
            <person name="Wollam A."/>
            <person name="Pepin K.H."/>
            <person name="Johnson M."/>
            <person name="Bhonagiri V."/>
            <person name="Zhang X."/>
            <person name="Suruliraj S."/>
            <person name="Warren W."/>
            <person name="Chinwalla A."/>
            <person name="Mardis E.R."/>
            <person name="Wilson R.K."/>
        </authorList>
    </citation>
    <scope>NUCLEOTIDE SEQUENCE [LARGE SCALE GENOMIC DNA]</scope>
    <source>
        <strain evidence="2 3">F0357</strain>
    </source>
</reference>
<comment type="caution">
    <text evidence="2">The sequence shown here is derived from an EMBL/GenBank/DDBJ whole genome shotgun (WGS) entry which is preliminary data.</text>
</comment>
<proteinExistence type="predicted"/>
<gene>
    <name evidence="2" type="ORF">HMPREF0080_00692</name>
</gene>
<keyword evidence="1" id="KW-1133">Transmembrane helix</keyword>
<organism evidence="2 3">
    <name type="scientific">Anaeroglobus geminatus F0357</name>
    <dbReference type="NCBI Taxonomy" id="861450"/>
    <lineage>
        <taxon>Bacteria</taxon>
        <taxon>Bacillati</taxon>
        <taxon>Bacillota</taxon>
        <taxon>Negativicutes</taxon>
        <taxon>Veillonellales</taxon>
        <taxon>Veillonellaceae</taxon>
        <taxon>Anaeroglobus</taxon>
    </lineage>
</organism>
<dbReference type="Proteomes" id="UP000005481">
    <property type="component" value="Unassembled WGS sequence"/>
</dbReference>
<keyword evidence="3" id="KW-1185">Reference proteome</keyword>
<dbReference type="AlphaFoldDB" id="G9YGC7"/>
<dbReference type="STRING" id="861450.HMPREF0080_00692"/>
<protein>
    <submittedName>
        <fullName evidence="2">Uncharacterized protein</fullName>
    </submittedName>
</protein>
<keyword evidence="1" id="KW-0812">Transmembrane</keyword>